<keyword evidence="1" id="KW-1133">Transmembrane helix</keyword>
<dbReference type="InterPro" id="IPR050250">
    <property type="entry name" value="Macrolide_Exporter_MacB"/>
</dbReference>
<keyword evidence="1" id="KW-0472">Membrane</keyword>
<feature type="transmembrane region" description="Helical" evidence="1">
    <location>
        <begin position="331"/>
        <end position="353"/>
    </location>
</feature>
<dbReference type="Proteomes" id="UP000004738">
    <property type="component" value="Unassembled WGS sequence"/>
</dbReference>
<proteinExistence type="predicted"/>
<keyword evidence="1" id="KW-0812">Transmembrane</keyword>
<feature type="transmembrane region" description="Helical" evidence="1">
    <location>
        <begin position="360"/>
        <end position="383"/>
    </location>
</feature>
<evidence type="ECO:0000313" key="3">
    <source>
        <dbReference type="Proteomes" id="UP000004738"/>
    </source>
</evidence>
<dbReference type="PANTHER" id="PTHR30572">
    <property type="entry name" value="MEMBRANE COMPONENT OF TRANSPORTER-RELATED"/>
    <property type="match status" value="1"/>
</dbReference>
<name>K1L2A3_9BACL</name>
<dbReference type="PATRIC" id="fig|1224748.3.peg.2335"/>
<evidence type="ECO:0000313" key="2">
    <source>
        <dbReference type="EMBL" id="EKB44743.1"/>
    </source>
</evidence>
<keyword evidence="3" id="KW-1185">Reference proteome</keyword>
<evidence type="ECO:0008006" key="4">
    <source>
        <dbReference type="Google" id="ProtNLM"/>
    </source>
</evidence>
<dbReference type="GO" id="GO:0022857">
    <property type="term" value="F:transmembrane transporter activity"/>
    <property type="evidence" value="ECO:0007669"/>
    <property type="project" value="TreeGrafter"/>
</dbReference>
<feature type="transmembrane region" description="Helical" evidence="1">
    <location>
        <begin position="289"/>
        <end position="311"/>
    </location>
</feature>
<feature type="transmembrane region" description="Helical" evidence="1">
    <location>
        <begin position="20"/>
        <end position="39"/>
    </location>
</feature>
<accession>K1L2A3</accession>
<gene>
    <name evidence="2" type="ORF">B857_02370</name>
</gene>
<dbReference type="GO" id="GO:0005886">
    <property type="term" value="C:plasma membrane"/>
    <property type="evidence" value="ECO:0007669"/>
    <property type="project" value="UniProtKB-SubCell"/>
</dbReference>
<comment type="caution">
    <text evidence="2">The sequence shown here is derived from an EMBL/GenBank/DDBJ whole genome shotgun (WGS) entry which is preliminary data.</text>
</comment>
<dbReference type="PANTHER" id="PTHR30572:SF4">
    <property type="entry name" value="ABC TRANSPORTER PERMEASE YTRF"/>
    <property type="match status" value="1"/>
</dbReference>
<sequence>MNQFILALSDLWRRKINSIFLFIQVTLFLILLNFAIMALQDLENMKAEVNRLNKDEQIYSLIDVTNQAQIDQLLSDESRIEDLQSLYTYMFNNTANNAFTLYSSYLSFNDHNLQQVPTLAHPDSRTSNVRYLYVNEYFFKYFDMDLAEGHYFNHEDYTSNSEIIPVILGYNYKDILNISDTFEDISGTTYKVAGFLKENMNYIDIMATREFINLNNMMLIPLNENKLVSNTDYDAVINRAYIIPEAESVLADIVNYAADLNTYSFAYKSMNEQIEYVIMDKEKWIQTQLFLTVLVALFTIVSFIVTFLQFIEQNMYEFGVHYLNGATNKDIMMRIVFQVVPFIVVGDIVSLTFSGFNHSGWLTILASILLLIIVCIIPVLKIYRLEVTSILRWGVR</sequence>
<organism evidence="2 3">
    <name type="scientific">Solibacillus isronensis B3W22</name>
    <dbReference type="NCBI Taxonomy" id="1224748"/>
    <lineage>
        <taxon>Bacteria</taxon>
        <taxon>Bacillati</taxon>
        <taxon>Bacillota</taxon>
        <taxon>Bacilli</taxon>
        <taxon>Bacillales</taxon>
        <taxon>Caryophanaceae</taxon>
        <taxon>Solibacillus</taxon>
    </lineage>
</organism>
<dbReference type="AlphaFoldDB" id="K1L2A3"/>
<dbReference type="RefSeq" id="WP_008406536.1">
    <property type="nucleotide sequence ID" value="NZ_AMCK01000012.1"/>
</dbReference>
<evidence type="ECO:0000256" key="1">
    <source>
        <dbReference type="SAM" id="Phobius"/>
    </source>
</evidence>
<protein>
    <recommendedName>
        <fullName evidence="4">FtsX-like permease family protein</fullName>
    </recommendedName>
</protein>
<dbReference type="EMBL" id="AMCK01000012">
    <property type="protein sequence ID" value="EKB44743.1"/>
    <property type="molecule type" value="Genomic_DNA"/>
</dbReference>
<reference evidence="2 3" key="1">
    <citation type="journal article" date="2012" name="J. Bacteriol.">
        <title>Draft Genome Sequence of Bacillus isronensis Strain B3W22, Isolated from the Upper Atmosphere.</title>
        <authorList>
            <person name="Shivaji S."/>
            <person name="Ara S."/>
            <person name="Singh S.K."/>
            <person name="Bandi S."/>
            <person name="Singh A."/>
            <person name="Pinnaka A.K."/>
        </authorList>
    </citation>
    <scope>NUCLEOTIDE SEQUENCE [LARGE SCALE GENOMIC DNA]</scope>
    <source>
        <strain evidence="2 3">B3W22</strain>
    </source>
</reference>